<sequence>MMKSPGRIDKKGVKALLESPDFSATLDAWRLLPARKVINPLLSFLCSHQEMLRWHAVTAAGIVTAALAEENPESARVIIRRFLWQLNDESGGIGWGIPEALGESLARSPLLAKEYARLVLSFVKEDENYLEHPPLLAGALWAVARLAQDRAELLKEAEEVLLSFVDHTQGVFRALALWGLGAVGSPTILPRLDELTTDTCPVRLYRQESFQDCTVADVAREARAAILGRHGGV</sequence>
<gene>
    <name evidence="1" type="ORF">ENS06_13950</name>
</gene>
<dbReference type="InterPro" id="IPR054701">
    <property type="entry name" value="DVU0298-like"/>
</dbReference>
<dbReference type="NCBIfam" id="NF045662">
    <property type="entry name" value="DVU0298_fam"/>
    <property type="match status" value="1"/>
</dbReference>
<evidence type="ECO:0000313" key="1">
    <source>
        <dbReference type="EMBL" id="HFK98411.1"/>
    </source>
</evidence>
<accession>A0A832A5K4</accession>
<dbReference type="Gene3D" id="1.25.10.10">
    <property type="entry name" value="Leucine-rich Repeat Variant"/>
    <property type="match status" value="1"/>
</dbReference>
<dbReference type="EMBL" id="DSTK01000039">
    <property type="protein sequence ID" value="HFK98411.1"/>
    <property type="molecule type" value="Genomic_DNA"/>
</dbReference>
<proteinExistence type="predicted"/>
<comment type="caution">
    <text evidence="1">The sequence shown here is derived from an EMBL/GenBank/DDBJ whole genome shotgun (WGS) entry which is preliminary data.</text>
</comment>
<organism evidence="1">
    <name type="scientific">Desulfacinum infernum</name>
    <dbReference type="NCBI Taxonomy" id="35837"/>
    <lineage>
        <taxon>Bacteria</taxon>
        <taxon>Pseudomonadati</taxon>
        <taxon>Thermodesulfobacteriota</taxon>
        <taxon>Syntrophobacteria</taxon>
        <taxon>Syntrophobacterales</taxon>
        <taxon>Syntrophobacteraceae</taxon>
        <taxon>Desulfacinum</taxon>
    </lineage>
</organism>
<dbReference type="InterPro" id="IPR016024">
    <property type="entry name" value="ARM-type_fold"/>
</dbReference>
<dbReference type="SUPFAM" id="SSF48371">
    <property type="entry name" value="ARM repeat"/>
    <property type="match status" value="1"/>
</dbReference>
<reference evidence="1" key="1">
    <citation type="journal article" date="2020" name="mSystems">
        <title>Genome- and Community-Level Interaction Insights into Carbon Utilization and Element Cycling Functions of Hydrothermarchaeota in Hydrothermal Sediment.</title>
        <authorList>
            <person name="Zhou Z."/>
            <person name="Liu Y."/>
            <person name="Xu W."/>
            <person name="Pan J."/>
            <person name="Luo Z.H."/>
            <person name="Li M."/>
        </authorList>
    </citation>
    <scope>NUCLEOTIDE SEQUENCE [LARGE SCALE GENOMIC DNA]</scope>
    <source>
        <strain evidence="1">SpSt-456</strain>
    </source>
</reference>
<dbReference type="InterPro" id="IPR011989">
    <property type="entry name" value="ARM-like"/>
</dbReference>
<name>A0A832A5K4_9BACT</name>
<protein>
    <submittedName>
        <fullName evidence="1">HEAT repeat domain-containing protein</fullName>
    </submittedName>
</protein>
<dbReference type="AlphaFoldDB" id="A0A832A5K4"/>